<keyword evidence="2" id="KW-1185">Reference proteome</keyword>
<proteinExistence type="predicted"/>
<dbReference type="AlphaFoldDB" id="A0A2G5DGT5"/>
<dbReference type="Proteomes" id="UP000230069">
    <property type="component" value="Unassembled WGS sequence"/>
</dbReference>
<evidence type="ECO:0000313" key="2">
    <source>
        <dbReference type="Proteomes" id="UP000230069"/>
    </source>
</evidence>
<accession>A0A2G5DGT5</accession>
<dbReference type="OrthoDB" id="2013615at2759"/>
<gene>
    <name evidence="1" type="ORF">AQUCO_02000283v1</name>
</gene>
<dbReference type="InParanoid" id="A0A2G5DGT5"/>
<reference evidence="1 2" key="1">
    <citation type="submission" date="2017-09" db="EMBL/GenBank/DDBJ databases">
        <title>WGS assembly of Aquilegia coerulea Goldsmith.</title>
        <authorList>
            <person name="Hodges S."/>
            <person name="Kramer E."/>
            <person name="Nordborg M."/>
            <person name="Tomkins J."/>
            <person name="Borevitz J."/>
            <person name="Derieg N."/>
            <person name="Yan J."/>
            <person name="Mihaltcheva S."/>
            <person name="Hayes R.D."/>
            <person name="Rokhsar D."/>
        </authorList>
    </citation>
    <scope>NUCLEOTIDE SEQUENCE [LARGE SCALE GENOMIC DNA]</scope>
    <source>
        <strain evidence="2">cv. Goldsmith</strain>
    </source>
</reference>
<evidence type="ECO:0000313" key="1">
    <source>
        <dbReference type="EMBL" id="PIA42715.1"/>
    </source>
</evidence>
<dbReference type="EMBL" id="KZ305037">
    <property type="protein sequence ID" value="PIA42715.1"/>
    <property type="molecule type" value="Genomic_DNA"/>
</dbReference>
<protein>
    <submittedName>
        <fullName evidence="1">Uncharacterized protein</fullName>
    </submittedName>
</protein>
<organism evidence="1 2">
    <name type="scientific">Aquilegia coerulea</name>
    <name type="common">Rocky mountain columbine</name>
    <dbReference type="NCBI Taxonomy" id="218851"/>
    <lineage>
        <taxon>Eukaryota</taxon>
        <taxon>Viridiplantae</taxon>
        <taxon>Streptophyta</taxon>
        <taxon>Embryophyta</taxon>
        <taxon>Tracheophyta</taxon>
        <taxon>Spermatophyta</taxon>
        <taxon>Magnoliopsida</taxon>
        <taxon>Ranunculales</taxon>
        <taxon>Ranunculaceae</taxon>
        <taxon>Thalictroideae</taxon>
        <taxon>Aquilegia</taxon>
    </lineage>
</organism>
<sequence>MLRKRSSGKGGRYLSFKSCNTDGMISSRERSLDSLWGQVVCLCFVLWGHGCAIAHPECSIKSVNYSRI</sequence>
<name>A0A2G5DGT5_AQUCA</name>